<organism evidence="1 2">
    <name type="scientific">Massilia pinisoli</name>
    <dbReference type="NCBI Taxonomy" id="1772194"/>
    <lineage>
        <taxon>Bacteria</taxon>
        <taxon>Pseudomonadati</taxon>
        <taxon>Pseudomonadota</taxon>
        <taxon>Betaproteobacteria</taxon>
        <taxon>Burkholderiales</taxon>
        <taxon>Oxalobacteraceae</taxon>
        <taxon>Telluria group</taxon>
        <taxon>Massilia</taxon>
    </lineage>
</organism>
<comment type="caution">
    <text evidence="1">The sequence shown here is derived from an EMBL/GenBank/DDBJ whole genome shotgun (WGS) entry which is preliminary data.</text>
</comment>
<proteinExistence type="predicted"/>
<reference evidence="1 2" key="1">
    <citation type="submission" date="2022-08" db="EMBL/GenBank/DDBJ databases">
        <title>Reclassification of Massilia species as members of the genera Telluria, Duganella, Pseudoduganella, Mokoshia gen. nov. and Zemynaea gen. nov. using orthogonal and non-orthogonal genome-based approaches.</title>
        <authorList>
            <person name="Bowman J.P."/>
        </authorList>
    </citation>
    <scope>NUCLEOTIDE SEQUENCE [LARGE SCALE GENOMIC DNA]</scope>
    <source>
        <strain evidence="1 2">JCM 31316</strain>
    </source>
</reference>
<name>A0ABT1ZQ58_9BURK</name>
<dbReference type="RefSeq" id="WP_258816609.1">
    <property type="nucleotide sequence ID" value="NZ_JANUGW010000006.1"/>
</dbReference>
<dbReference type="EMBL" id="JANUGW010000006">
    <property type="protein sequence ID" value="MCS0582038.1"/>
    <property type="molecule type" value="Genomic_DNA"/>
</dbReference>
<protein>
    <recommendedName>
        <fullName evidence="3">HTH cro/C1-type domain-containing protein</fullName>
    </recommendedName>
</protein>
<evidence type="ECO:0000313" key="2">
    <source>
        <dbReference type="Proteomes" id="UP001204151"/>
    </source>
</evidence>
<sequence length="146" mass="16820">MDRVKALDERLRELVDANAKRTRRNADLEELTRIPASAWASWWAGRARPSAEMLSAVCSIWPEYSLWLMTGATDRVGGQISPSTQEEQRQETTKRYLRRLTELTTLKIGWRQEGGGGDFSDWEIEELGALEKIRSNDLKRRLQNVD</sequence>
<dbReference type="Proteomes" id="UP001204151">
    <property type="component" value="Unassembled WGS sequence"/>
</dbReference>
<dbReference type="InterPro" id="IPR010982">
    <property type="entry name" value="Lambda_DNA-bd_dom_sf"/>
</dbReference>
<evidence type="ECO:0008006" key="3">
    <source>
        <dbReference type="Google" id="ProtNLM"/>
    </source>
</evidence>
<keyword evidence="2" id="KW-1185">Reference proteome</keyword>
<dbReference type="Gene3D" id="1.10.260.40">
    <property type="entry name" value="lambda repressor-like DNA-binding domains"/>
    <property type="match status" value="1"/>
</dbReference>
<gene>
    <name evidence="1" type="ORF">NX784_10590</name>
</gene>
<evidence type="ECO:0000313" key="1">
    <source>
        <dbReference type="EMBL" id="MCS0582038.1"/>
    </source>
</evidence>
<accession>A0ABT1ZQ58</accession>